<keyword evidence="5" id="KW-0804">Transcription</keyword>
<dbReference type="PROSITE" id="PS51755">
    <property type="entry name" value="OMPR_PHOB"/>
    <property type="match status" value="1"/>
</dbReference>
<keyword evidence="11" id="KW-1185">Reference proteome</keyword>
<keyword evidence="2" id="KW-0902">Two-component regulatory system</keyword>
<accession>A0ABT6BBU2</accession>
<evidence type="ECO:0000256" key="3">
    <source>
        <dbReference type="ARBA" id="ARBA00023015"/>
    </source>
</evidence>
<evidence type="ECO:0000256" key="7">
    <source>
        <dbReference type="PROSITE-ProRule" id="PRU01091"/>
    </source>
</evidence>
<proteinExistence type="predicted"/>
<keyword evidence="4 7" id="KW-0238">DNA-binding</keyword>
<sequence length="228" mass="25107">MLARVALVEDDEELREKLLGPGLASYGFATRTFADADSFYRQWAPDAFDLLVVDVNLPDGSGLQVIQRLRAEGSRIGMVALSALPIESVGLSAFQLGSDLYLMKPVTVGLLASALHAVLRRTWSAAEPGRAPATEATDREGWYLNASDGELIALTDAERTLVQRLRQEQGRPVERETLIEALTSNTADFDPHRLEVLIHRLRRKLVRTAQPKLEIVTIRGSGYGLLES</sequence>
<organism evidence="10 11">
    <name type="scientific">Luteibacter sahnii</name>
    <dbReference type="NCBI Taxonomy" id="3021977"/>
    <lineage>
        <taxon>Bacteria</taxon>
        <taxon>Pseudomonadati</taxon>
        <taxon>Pseudomonadota</taxon>
        <taxon>Gammaproteobacteria</taxon>
        <taxon>Lysobacterales</taxon>
        <taxon>Rhodanobacteraceae</taxon>
        <taxon>Luteibacter</taxon>
    </lineage>
</organism>
<dbReference type="InterPro" id="IPR011006">
    <property type="entry name" value="CheY-like_superfamily"/>
</dbReference>
<dbReference type="EMBL" id="JARJJS010000002">
    <property type="protein sequence ID" value="MDF4025590.1"/>
    <property type="molecule type" value="Genomic_DNA"/>
</dbReference>
<comment type="caution">
    <text evidence="10">The sequence shown here is derived from an EMBL/GenBank/DDBJ whole genome shotgun (WGS) entry which is preliminary data.</text>
</comment>
<feature type="modified residue" description="4-aspartylphosphate" evidence="6">
    <location>
        <position position="54"/>
    </location>
</feature>
<dbReference type="InterPro" id="IPR001789">
    <property type="entry name" value="Sig_transdc_resp-reg_receiver"/>
</dbReference>
<dbReference type="SMART" id="SM00448">
    <property type="entry name" value="REC"/>
    <property type="match status" value="1"/>
</dbReference>
<evidence type="ECO:0000256" key="6">
    <source>
        <dbReference type="PROSITE-ProRule" id="PRU00169"/>
    </source>
</evidence>
<dbReference type="SUPFAM" id="SSF46894">
    <property type="entry name" value="C-terminal effector domain of the bipartite response regulators"/>
    <property type="match status" value="1"/>
</dbReference>
<dbReference type="Pfam" id="PF00072">
    <property type="entry name" value="Response_reg"/>
    <property type="match status" value="1"/>
</dbReference>
<dbReference type="PANTHER" id="PTHR48111:SF1">
    <property type="entry name" value="TWO-COMPONENT RESPONSE REGULATOR ORR33"/>
    <property type="match status" value="1"/>
</dbReference>
<evidence type="ECO:0000256" key="4">
    <source>
        <dbReference type="ARBA" id="ARBA00023125"/>
    </source>
</evidence>
<dbReference type="PROSITE" id="PS50110">
    <property type="entry name" value="RESPONSE_REGULATORY"/>
    <property type="match status" value="1"/>
</dbReference>
<dbReference type="InterPro" id="IPR001867">
    <property type="entry name" value="OmpR/PhoB-type_DNA-bd"/>
</dbReference>
<protein>
    <submittedName>
        <fullName evidence="10">Response regulator transcription factor</fullName>
    </submittedName>
</protein>
<dbReference type="CDD" id="cd00383">
    <property type="entry name" value="trans_reg_C"/>
    <property type="match status" value="1"/>
</dbReference>
<keyword evidence="1 6" id="KW-0597">Phosphoprotein</keyword>
<dbReference type="RefSeq" id="WP_320550072.1">
    <property type="nucleotide sequence ID" value="NZ_JAQLOK010000001.1"/>
</dbReference>
<dbReference type="Pfam" id="PF00486">
    <property type="entry name" value="Trans_reg_C"/>
    <property type="match status" value="1"/>
</dbReference>
<feature type="domain" description="Response regulatory" evidence="8">
    <location>
        <begin position="5"/>
        <end position="119"/>
    </location>
</feature>
<dbReference type="InterPro" id="IPR039420">
    <property type="entry name" value="WalR-like"/>
</dbReference>
<evidence type="ECO:0000313" key="11">
    <source>
        <dbReference type="Proteomes" id="UP001528850"/>
    </source>
</evidence>
<dbReference type="Gene3D" id="3.40.50.2300">
    <property type="match status" value="1"/>
</dbReference>
<evidence type="ECO:0000259" key="9">
    <source>
        <dbReference type="PROSITE" id="PS51755"/>
    </source>
</evidence>
<gene>
    <name evidence="10" type="ORF">P3W24_11505</name>
</gene>
<dbReference type="Proteomes" id="UP001528850">
    <property type="component" value="Unassembled WGS sequence"/>
</dbReference>
<dbReference type="InterPro" id="IPR036388">
    <property type="entry name" value="WH-like_DNA-bd_sf"/>
</dbReference>
<dbReference type="SMART" id="SM00862">
    <property type="entry name" value="Trans_reg_C"/>
    <property type="match status" value="1"/>
</dbReference>
<evidence type="ECO:0000256" key="5">
    <source>
        <dbReference type="ARBA" id="ARBA00023163"/>
    </source>
</evidence>
<evidence type="ECO:0000256" key="2">
    <source>
        <dbReference type="ARBA" id="ARBA00023012"/>
    </source>
</evidence>
<evidence type="ECO:0000313" key="10">
    <source>
        <dbReference type="EMBL" id="MDF4025590.1"/>
    </source>
</evidence>
<dbReference type="Gene3D" id="1.10.10.10">
    <property type="entry name" value="Winged helix-like DNA-binding domain superfamily/Winged helix DNA-binding domain"/>
    <property type="match status" value="1"/>
</dbReference>
<evidence type="ECO:0000259" key="8">
    <source>
        <dbReference type="PROSITE" id="PS50110"/>
    </source>
</evidence>
<keyword evidence="3" id="KW-0805">Transcription regulation</keyword>
<dbReference type="PANTHER" id="PTHR48111">
    <property type="entry name" value="REGULATOR OF RPOS"/>
    <property type="match status" value="1"/>
</dbReference>
<feature type="domain" description="OmpR/PhoB-type" evidence="9">
    <location>
        <begin position="123"/>
        <end position="227"/>
    </location>
</feature>
<feature type="DNA-binding region" description="OmpR/PhoB-type" evidence="7">
    <location>
        <begin position="123"/>
        <end position="227"/>
    </location>
</feature>
<dbReference type="InterPro" id="IPR016032">
    <property type="entry name" value="Sig_transdc_resp-reg_C-effctor"/>
</dbReference>
<reference evidence="10 11" key="1">
    <citation type="journal article" date="2024" name="Curr. Microbiol.">
        <title>Luteibacter sahnii sp. nov., A Novel Yellow-Colored Xanthomonadin Pigment Producing Probiotic Bacterium from Healthy Rice Seed Microbiome.</title>
        <authorList>
            <person name="Jaiswal G."/>
            <person name="Rana R."/>
            <person name="Nayak P.K."/>
            <person name="Chouhan R."/>
            <person name="Gandhi S.G."/>
            <person name="Patel H.K."/>
            <person name="Patil P.B."/>
        </authorList>
    </citation>
    <scope>NUCLEOTIDE SEQUENCE [LARGE SCALE GENOMIC DNA]</scope>
    <source>
        <strain evidence="10 11">PPL201</strain>
    </source>
</reference>
<evidence type="ECO:0000256" key="1">
    <source>
        <dbReference type="ARBA" id="ARBA00022553"/>
    </source>
</evidence>
<dbReference type="SUPFAM" id="SSF52172">
    <property type="entry name" value="CheY-like"/>
    <property type="match status" value="1"/>
</dbReference>
<name>A0ABT6BBU2_9GAMM</name>